<feature type="region of interest" description="Disordered" evidence="1">
    <location>
        <begin position="17"/>
        <end position="52"/>
    </location>
</feature>
<evidence type="ECO:0000313" key="3">
    <source>
        <dbReference type="Proteomes" id="UP000765509"/>
    </source>
</evidence>
<dbReference type="AlphaFoldDB" id="A0A9Q3CBZ3"/>
<accession>A0A9Q3CBZ3</accession>
<reference evidence="2" key="1">
    <citation type="submission" date="2021-03" db="EMBL/GenBank/DDBJ databases">
        <title>Draft genome sequence of rust myrtle Austropuccinia psidii MF-1, a brazilian biotype.</title>
        <authorList>
            <person name="Quecine M.C."/>
            <person name="Pachon D.M.R."/>
            <person name="Bonatelli M.L."/>
            <person name="Correr F.H."/>
            <person name="Franceschini L.M."/>
            <person name="Leite T.F."/>
            <person name="Margarido G.R.A."/>
            <person name="Almeida C.A."/>
            <person name="Ferrarezi J.A."/>
            <person name="Labate C.A."/>
        </authorList>
    </citation>
    <scope>NUCLEOTIDE SEQUENCE</scope>
    <source>
        <strain evidence="2">MF-1</strain>
    </source>
</reference>
<dbReference type="Proteomes" id="UP000765509">
    <property type="component" value="Unassembled WGS sequence"/>
</dbReference>
<dbReference type="EMBL" id="AVOT02006209">
    <property type="protein sequence ID" value="MBW0481008.1"/>
    <property type="molecule type" value="Genomic_DNA"/>
</dbReference>
<proteinExistence type="predicted"/>
<organism evidence="2 3">
    <name type="scientific">Austropuccinia psidii MF-1</name>
    <dbReference type="NCBI Taxonomy" id="1389203"/>
    <lineage>
        <taxon>Eukaryota</taxon>
        <taxon>Fungi</taxon>
        <taxon>Dikarya</taxon>
        <taxon>Basidiomycota</taxon>
        <taxon>Pucciniomycotina</taxon>
        <taxon>Pucciniomycetes</taxon>
        <taxon>Pucciniales</taxon>
        <taxon>Sphaerophragmiaceae</taxon>
        <taxon>Austropuccinia</taxon>
    </lineage>
</organism>
<keyword evidence="3" id="KW-1185">Reference proteome</keyword>
<name>A0A9Q3CBZ3_9BASI</name>
<protein>
    <submittedName>
        <fullName evidence="2">Uncharacterized protein</fullName>
    </submittedName>
</protein>
<evidence type="ECO:0000313" key="2">
    <source>
        <dbReference type="EMBL" id="MBW0481008.1"/>
    </source>
</evidence>
<gene>
    <name evidence="2" type="ORF">O181_020723</name>
</gene>
<sequence>MTPSLEKEWLVVSTYSRTVQKKPKGPQKKQIGPENNQGKGKGKANWHRPYPQGYRIPQLEPLSMDSVFNMARNYMDFTDKEQKMINRTFPCK</sequence>
<evidence type="ECO:0000256" key="1">
    <source>
        <dbReference type="SAM" id="MobiDB-lite"/>
    </source>
</evidence>
<comment type="caution">
    <text evidence="2">The sequence shown here is derived from an EMBL/GenBank/DDBJ whole genome shotgun (WGS) entry which is preliminary data.</text>
</comment>